<sequence length="784" mass="86328">MKTWQKIVRLLILVVILIPIATFIAIQIPAVQTFVVDKVAGKLAKNIDGSVHVGKVYFSYPNNLILKDVDLIQGADDTVAHLGKLLVKVKASSLIGNEARIRRVSLENGYFRLRKYDDSTTNLSRLLAPMKNKPPKEPKSPEEKGGLPWSSISLDRLTVKHMDFSADTTLALQDINLSARNLHYSEEGASGRIDNLTLRKGDELAVQNLSMDLQYSPTGSSSLRNVCYDDDYSHLRAEYLAIDYDDMSDFSQFMEKVNIRASFNDTRFDLRTIKPFTKLKDMNIAGTIDGKIDGTISNLQSDHLRLTTGTGETALDLKVRVKGLPDIHNAQFHVEVFQGETNTADLDHFIAQISPSFKPSTLSRYAPGEKIHLKVKADGPLSNLQSHAAVQVSSLGTADVNALVQINLKNKNIDISGNAVTDGLELGRILGVSSLGALDCRTDVAFALRGKELDIDIQPLAIDHIRFNGYDYAGLVATGTLRNNALRADIMSNDTNVVVAGHADINLGGKKKESHYVVDLDVDHVDLHAINLDKRDGAAVTFQLDADIVQTPEGSFLGQAHIGDLRASLPGESFNIGDLALDSRQKDDRYTITLDSDLFRAMYDGNIFITNFAEKAIHLLYQDNLEHLFGGQHHKSEDLSNPEDFGSFNLQVRNLKPLTDFFLPTLFVAPYSTARCALANDEITLDVSSELTAYDKFLLQNIQLRCLTLDDHIRAYVDVDRLQAAGMMAENIDIDAMADTVIDLRLAFHNDDAPTPVPTSTPGYPSPIPRPIPTCSASTCCPPT</sequence>
<evidence type="ECO:0000256" key="2">
    <source>
        <dbReference type="SAM" id="Phobius"/>
    </source>
</evidence>
<dbReference type="EMBL" id="KU952095">
    <property type="protein sequence ID" value="ANG65672.1"/>
    <property type="molecule type" value="Genomic_DNA"/>
</dbReference>
<feature type="compositionally biased region" description="Basic and acidic residues" evidence="1">
    <location>
        <begin position="134"/>
        <end position="145"/>
    </location>
</feature>
<dbReference type="PANTHER" id="PTHR30441">
    <property type="entry name" value="DUF748 DOMAIN-CONTAINING PROTEIN"/>
    <property type="match status" value="1"/>
</dbReference>
<gene>
    <name evidence="3" type="primary">G1_30</name>
</gene>
<dbReference type="GO" id="GO:0090313">
    <property type="term" value="P:regulation of protein targeting to membrane"/>
    <property type="evidence" value="ECO:0007669"/>
    <property type="project" value="TreeGrafter"/>
</dbReference>
<evidence type="ECO:0000313" key="3">
    <source>
        <dbReference type="EMBL" id="ANG65672.1"/>
    </source>
</evidence>
<organism evidence="3">
    <name type="scientific">uncultured bacterium G1</name>
    <dbReference type="NCBI Taxonomy" id="1821258"/>
    <lineage>
        <taxon>Bacteria</taxon>
        <taxon>environmental samples</taxon>
    </lineage>
</organism>
<feature type="region of interest" description="Disordered" evidence="1">
    <location>
        <begin position="127"/>
        <end position="148"/>
    </location>
</feature>
<accession>A0A173DXM5</accession>
<feature type="transmembrane region" description="Helical" evidence="2">
    <location>
        <begin position="7"/>
        <end position="28"/>
    </location>
</feature>
<protein>
    <recommendedName>
        <fullName evidence="4">AsmA domain-containing protein</fullName>
    </recommendedName>
</protein>
<keyword evidence="2" id="KW-0812">Transmembrane</keyword>
<keyword evidence="2" id="KW-1133">Transmembrane helix</keyword>
<dbReference type="PANTHER" id="PTHR30441:SF8">
    <property type="entry name" value="DUF748 DOMAIN-CONTAINING PROTEIN"/>
    <property type="match status" value="1"/>
</dbReference>
<dbReference type="InterPro" id="IPR008023">
    <property type="entry name" value="DUF748"/>
</dbReference>
<evidence type="ECO:0000256" key="1">
    <source>
        <dbReference type="SAM" id="MobiDB-lite"/>
    </source>
</evidence>
<dbReference type="Pfam" id="PF05359">
    <property type="entry name" value="DUF748"/>
    <property type="match status" value="1"/>
</dbReference>
<keyword evidence="2" id="KW-0472">Membrane</keyword>
<reference evidence="3" key="1">
    <citation type="submission" date="2016-03" db="EMBL/GenBank/DDBJ databases">
        <title>Improved glycerol to ethanol conversion by E. coli using a metagenomic fragment isolated from an anaerobic reactor.</title>
        <authorList>
            <person name="Loaces I."/>
            <person name="Rodriguez C."/>
            <person name="Amarelle V."/>
            <person name="Fabiano E."/>
            <person name="Noya F."/>
        </authorList>
    </citation>
    <scope>NUCLEOTIDE SEQUENCE</scope>
</reference>
<dbReference type="InterPro" id="IPR052894">
    <property type="entry name" value="AsmA-related"/>
</dbReference>
<name>A0A173DXM5_9BACT</name>
<dbReference type="AlphaFoldDB" id="A0A173DXM5"/>
<evidence type="ECO:0008006" key="4">
    <source>
        <dbReference type="Google" id="ProtNLM"/>
    </source>
</evidence>
<proteinExistence type="predicted"/>
<dbReference type="GO" id="GO:0005886">
    <property type="term" value="C:plasma membrane"/>
    <property type="evidence" value="ECO:0007669"/>
    <property type="project" value="TreeGrafter"/>
</dbReference>